<feature type="transmembrane region" description="Helical" evidence="1">
    <location>
        <begin position="156"/>
        <end position="176"/>
    </location>
</feature>
<evidence type="ECO:0008006" key="4">
    <source>
        <dbReference type="Google" id="ProtNLM"/>
    </source>
</evidence>
<feature type="transmembrane region" description="Helical" evidence="1">
    <location>
        <begin position="247"/>
        <end position="265"/>
    </location>
</feature>
<evidence type="ECO:0000313" key="2">
    <source>
        <dbReference type="EMBL" id="PQL24345.1"/>
    </source>
</evidence>
<reference evidence="2 3" key="1">
    <citation type="submission" date="2018-01" db="EMBL/GenBank/DDBJ databases">
        <title>Draft genome sequences of clinical isolates and type strains of oral Veillonella including Veillonella infantum sp., nov.</title>
        <authorList>
            <person name="Mashima I."/>
            <person name="Liao Y.-C."/>
            <person name="Sabharwal A."/>
            <person name="Haase E.M."/>
            <person name="Nakazawa F."/>
            <person name="Scannapieco F.A."/>
        </authorList>
    </citation>
    <scope>NUCLEOTIDE SEQUENCE [LARGE SCALE GENOMIC DNA]</scope>
    <source>
        <strain evidence="2 3">Y6</strain>
    </source>
</reference>
<keyword evidence="1" id="KW-1133">Transmembrane helix</keyword>
<dbReference type="EMBL" id="PPDF01000013">
    <property type="protein sequence ID" value="PQL24345.1"/>
    <property type="molecule type" value="Genomic_DNA"/>
</dbReference>
<proteinExistence type="predicted"/>
<dbReference type="AlphaFoldDB" id="A0A2S7ZMB6"/>
<keyword evidence="1" id="KW-0472">Membrane</keyword>
<dbReference type="InterPro" id="IPR008523">
    <property type="entry name" value="DUF805"/>
</dbReference>
<dbReference type="GO" id="GO:0016020">
    <property type="term" value="C:membrane"/>
    <property type="evidence" value="ECO:0007669"/>
    <property type="project" value="InterPro"/>
</dbReference>
<comment type="caution">
    <text evidence="2">The sequence shown here is derived from an EMBL/GenBank/DDBJ whole genome shotgun (WGS) entry which is preliminary data.</text>
</comment>
<feature type="transmembrane region" description="Helical" evidence="1">
    <location>
        <begin position="86"/>
        <end position="106"/>
    </location>
</feature>
<feature type="transmembrane region" description="Helical" evidence="1">
    <location>
        <begin position="37"/>
        <end position="60"/>
    </location>
</feature>
<accession>A0A2S7ZMB6</accession>
<organism evidence="2 3">
    <name type="scientific">Veillonella tobetsuensis</name>
    <dbReference type="NCBI Taxonomy" id="1110546"/>
    <lineage>
        <taxon>Bacteria</taxon>
        <taxon>Bacillati</taxon>
        <taxon>Bacillota</taxon>
        <taxon>Negativicutes</taxon>
        <taxon>Veillonellales</taxon>
        <taxon>Veillonellaceae</taxon>
        <taxon>Veillonella</taxon>
    </lineage>
</organism>
<dbReference type="Pfam" id="PF05656">
    <property type="entry name" value="DUF805"/>
    <property type="match status" value="1"/>
</dbReference>
<evidence type="ECO:0000313" key="3">
    <source>
        <dbReference type="Proteomes" id="UP000238877"/>
    </source>
</evidence>
<evidence type="ECO:0000256" key="1">
    <source>
        <dbReference type="SAM" id="Phobius"/>
    </source>
</evidence>
<name>A0A2S7ZMB6_9FIRM</name>
<feature type="transmembrane region" description="Helical" evidence="1">
    <location>
        <begin position="285"/>
        <end position="306"/>
    </location>
</feature>
<gene>
    <name evidence="2" type="ORF">VTHSUH11_08710</name>
</gene>
<keyword evidence="1" id="KW-0812">Transmembrane</keyword>
<protein>
    <recommendedName>
        <fullName evidence="4">DUF805 domain-containing protein</fullName>
    </recommendedName>
</protein>
<sequence>MCFLREVYAMQLKEEWRAFLSNIKSIKENRRITNFPYAFAIINIHIIYTWTMLILLASVLGGRVTMTVDKGITMSATSPFLISGPTFYWCAAILVFITNLLVAVLIKRRYNDVNRSWAPAVGTFAFIVVIITTLVLCIIFLKPILTGAHLSLDDTFMLMFRGSAIMHLVCLASCFLRKNKVRNTYGLPDGGQVIGNYELTYEPIMPIAKEGESWTDSLGIGKGLEAYKYMFFDGVIDYKSRTKRYEIFWGNFLFWLIYIIVAVILQKVLPFAVSSYFVNEFMNNFYGGLMGVWWLAANIAACYRRLHDAGRSAFWILGFLIPFVNVYSYYLVNWKPSLKMVSPVSHEE</sequence>
<feature type="transmembrane region" description="Helical" evidence="1">
    <location>
        <begin position="313"/>
        <end position="332"/>
    </location>
</feature>
<dbReference type="Proteomes" id="UP000238877">
    <property type="component" value="Unassembled WGS sequence"/>
</dbReference>
<feature type="transmembrane region" description="Helical" evidence="1">
    <location>
        <begin position="118"/>
        <end position="141"/>
    </location>
</feature>